<evidence type="ECO:0000256" key="1">
    <source>
        <dbReference type="SAM" id="MobiDB-lite"/>
    </source>
</evidence>
<accession>A0A6D2JKA7</accession>
<evidence type="ECO:0000313" key="3">
    <source>
        <dbReference type="Proteomes" id="UP000467841"/>
    </source>
</evidence>
<gene>
    <name evidence="2" type="ORF">MERR_LOCUS27617</name>
</gene>
<dbReference type="EMBL" id="CACVBM020001229">
    <property type="protein sequence ID" value="CAA7040382.1"/>
    <property type="molecule type" value="Genomic_DNA"/>
</dbReference>
<dbReference type="Proteomes" id="UP000467841">
    <property type="component" value="Unassembled WGS sequence"/>
</dbReference>
<dbReference type="AlphaFoldDB" id="A0A6D2JKA7"/>
<feature type="region of interest" description="Disordered" evidence="1">
    <location>
        <begin position="58"/>
        <end position="86"/>
    </location>
</feature>
<proteinExistence type="predicted"/>
<keyword evidence="3" id="KW-1185">Reference proteome</keyword>
<protein>
    <submittedName>
        <fullName evidence="2">Uncharacterized protein</fullName>
    </submittedName>
</protein>
<name>A0A6D2JKA7_9BRAS</name>
<organism evidence="2 3">
    <name type="scientific">Microthlaspi erraticum</name>
    <dbReference type="NCBI Taxonomy" id="1685480"/>
    <lineage>
        <taxon>Eukaryota</taxon>
        <taxon>Viridiplantae</taxon>
        <taxon>Streptophyta</taxon>
        <taxon>Embryophyta</taxon>
        <taxon>Tracheophyta</taxon>
        <taxon>Spermatophyta</taxon>
        <taxon>Magnoliopsida</taxon>
        <taxon>eudicotyledons</taxon>
        <taxon>Gunneridae</taxon>
        <taxon>Pentapetalae</taxon>
        <taxon>rosids</taxon>
        <taxon>malvids</taxon>
        <taxon>Brassicales</taxon>
        <taxon>Brassicaceae</taxon>
        <taxon>Coluteocarpeae</taxon>
        <taxon>Microthlaspi</taxon>
    </lineage>
</organism>
<sequence>MDFIKTTLPQALNWSKQPNPRNILCRAQIVRTGRPGNHRPRSSHPAFNYISSIARMNTQTDPGSIIPPSSHFHSAPNNAPDRITRTGKHCPALDLFAFLSPRTVHDRTVQPGA</sequence>
<evidence type="ECO:0000313" key="2">
    <source>
        <dbReference type="EMBL" id="CAA7040382.1"/>
    </source>
</evidence>
<comment type="caution">
    <text evidence="2">The sequence shown here is derived from an EMBL/GenBank/DDBJ whole genome shotgun (WGS) entry which is preliminary data.</text>
</comment>
<reference evidence="2" key="1">
    <citation type="submission" date="2020-01" db="EMBL/GenBank/DDBJ databases">
        <authorList>
            <person name="Mishra B."/>
        </authorList>
    </citation>
    <scope>NUCLEOTIDE SEQUENCE [LARGE SCALE GENOMIC DNA]</scope>
</reference>